<comment type="caution">
    <text evidence="13">The sequence shown here is derived from an EMBL/GenBank/DDBJ whole genome shotgun (WGS) entry which is preliminary data.</text>
</comment>
<dbReference type="InterPro" id="IPR046886">
    <property type="entry name" value="RsmE_MTase_dom"/>
</dbReference>
<dbReference type="GO" id="GO:0032259">
    <property type="term" value="P:methylation"/>
    <property type="evidence" value="ECO:0007669"/>
    <property type="project" value="UniProtKB-KW"/>
</dbReference>
<dbReference type="SUPFAM" id="SSF88697">
    <property type="entry name" value="PUA domain-like"/>
    <property type="match status" value="1"/>
</dbReference>
<evidence type="ECO:0000256" key="7">
    <source>
        <dbReference type="ARBA" id="ARBA00022691"/>
    </source>
</evidence>
<keyword evidence="4 10" id="KW-0698">rRNA processing</keyword>
<protein>
    <recommendedName>
        <fullName evidence="10">Ribosomal RNA small subunit methyltransferase E</fullName>
        <ecNumber evidence="10">2.1.1.193</ecNumber>
    </recommendedName>
</protein>
<dbReference type="Pfam" id="PF04452">
    <property type="entry name" value="Methyltrans_RNA"/>
    <property type="match status" value="1"/>
</dbReference>
<dbReference type="Gene3D" id="2.40.240.20">
    <property type="entry name" value="Hypothetical PUA domain-like, domain 1"/>
    <property type="match status" value="1"/>
</dbReference>
<dbReference type="Gene3D" id="3.40.1280.10">
    <property type="match status" value="1"/>
</dbReference>
<evidence type="ECO:0000256" key="4">
    <source>
        <dbReference type="ARBA" id="ARBA00022552"/>
    </source>
</evidence>
<comment type="function">
    <text evidence="8 10">Specifically methylates the N3 position of the uracil ring of uridine 1498 (m3U1498) in 16S rRNA. Acts on the fully assembled 30S ribosomal subunit.</text>
</comment>
<organism evidence="13 14">
    <name type="scientific">Aureibaculum flavum</name>
    <dbReference type="NCBI Taxonomy" id="2795986"/>
    <lineage>
        <taxon>Bacteria</taxon>
        <taxon>Pseudomonadati</taxon>
        <taxon>Bacteroidota</taxon>
        <taxon>Flavobacteriia</taxon>
        <taxon>Flavobacteriales</taxon>
        <taxon>Flavobacteriaceae</taxon>
        <taxon>Aureibaculum</taxon>
    </lineage>
</organism>
<reference evidence="13 14" key="1">
    <citation type="submission" date="2020-12" db="EMBL/GenBank/DDBJ databases">
        <title>Aureibaculum luteum sp. nov. and Aureibaculum flavum sp. nov., novel members of the family Flavobacteriaceae isolated from Antarctic intertidal sediments.</title>
        <authorList>
            <person name="He X."/>
            <person name="Zhang X."/>
        </authorList>
    </citation>
    <scope>NUCLEOTIDE SEQUENCE [LARGE SCALE GENOMIC DNA]</scope>
    <source>
        <strain evidence="13 14">A20</strain>
    </source>
</reference>
<sequence length="235" mass="26951">MQLFYTANISNDSETFTFDKTESRHIVKVLRKNTGDQLFITNGKGELITSEIIISSDKNCTVKILNIETKQKPWNYNLHVAMAPTKNIDRFEWFLEKATEIGIDQITPLRCDHSERKIIKMDRLNRILESAMKQSLKYQLPQLNELTSFSEFIKKNNSDQLFIAHCEETDKKHLKDVLTPKHNATILIGPEGDFSISEIELALHNNYKPVSLGESRLRTETAGIVATHTVSLFNL</sequence>
<dbReference type="GO" id="GO:0008168">
    <property type="term" value="F:methyltransferase activity"/>
    <property type="evidence" value="ECO:0007669"/>
    <property type="project" value="UniProtKB-KW"/>
</dbReference>
<evidence type="ECO:0000256" key="10">
    <source>
        <dbReference type="PIRNR" id="PIRNR015601"/>
    </source>
</evidence>
<feature type="domain" description="Ribosomal RNA small subunit methyltransferase E methyltransferase" evidence="11">
    <location>
        <begin position="73"/>
        <end position="230"/>
    </location>
</feature>
<keyword evidence="6 10" id="KW-0808">Transferase</keyword>
<evidence type="ECO:0000256" key="9">
    <source>
        <dbReference type="ARBA" id="ARBA00047944"/>
    </source>
</evidence>
<dbReference type="EC" id="2.1.1.193" evidence="10"/>
<dbReference type="PANTHER" id="PTHR30027:SF3">
    <property type="entry name" value="16S RRNA (URACIL(1498)-N(3))-METHYLTRANSFERASE"/>
    <property type="match status" value="1"/>
</dbReference>
<dbReference type="RefSeq" id="WP_198842027.1">
    <property type="nucleotide sequence ID" value="NZ_JAEHFJ010000007.1"/>
</dbReference>
<proteinExistence type="inferred from homology"/>
<evidence type="ECO:0000256" key="8">
    <source>
        <dbReference type="ARBA" id="ARBA00025699"/>
    </source>
</evidence>
<dbReference type="InterPro" id="IPR015947">
    <property type="entry name" value="PUA-like_sf"/>
</dbReference>
<dbReference type="SUPFAM" id="SSF75217">
    <property type="entry name" value="alpha/beta knot"/>
    <property type="match status" value="1"/>
</dbReference>
<dbReference type="InterPro" id="IPR029026">
    <property type="entry name" value="tRNA_m1G_MTases_N"/>
</dbReference>
<evidence type="ECO:0000256" key="5">
    <source>
        <dbReference type="ARBA" id="ARBA00022603"/>
    </source>
</evidence>
<comment type="subcellular location">
    <subcellularLocation>
        <location evidence="1 10">Cytoplasm</location>
    </subcellularLocation>
</comment>
<evidence type="ECO:0000256" key="6">
    <source>
        <dbReference type="ARBA" id="ARBA00022679"/>
    </source>
</evidence>
<evidence type="ECO:0000313" key="13">
    <source>
        <dbReference type="EMBL" id="MBJ2175350.1"/>
    </source>
</evidence>
<dbReference type="NCBIfam" id="TIGR00046">
    <property type="entry name" value="RsmE family RNA methyltransferase"/>
    <property type="match status" value="1"/>
</dbReference>
<evidence type="ECO:0000313" key="14">
    <source>
        <dbReference type="Proteomes" id="UP000623301"/>
    </source>
</evidence>
<evidence type="ECO:0000256" key="1">
    <source>
        <dbReference type="ARBA" id="ARBA00004496"/>
    </source>
</evidence>
<keyword evidence="14" id="KW-1185">Reference proteome</keyword>
<dbReference type="CDD" id="cd18084">
    <property type="entry name" value="RsmE-like"/>
    <property type="match status" value="1"/>
</dbReference>
<dbReference type="Pfam" id="PF20260">
    <property type="entry name" value="PUA_4"/>
    <property type="match status" value="1"/>
</dbReference>
<comment type="catalytic activity">
    <reaction evidence="9 10">
        <text>uridine(1498) in 16S rRNA + S-adenosyl-L-methionine = N(3)-methyluridine(1498) in 16S rRNA + S-adenosyl-L-homocysteine + H(+)</text>
        <dbReference type="Rhea" id="RHEA:42920"/>
        <dbReference type="Rhea" id="RHEA-COMP:10283"/>
        <dbReference type="Rhea" id="RHEA-COMP:10284"/>
        <dbReference type="ChEBI" id="CHEBI:15378"/>
        <dbReference type="ChEBI" id="CHEBI:57856"/>
        <dbReference type="ChEBI" id="CHEBI:59789"/>
        <dbReference type="ChEBI" id="CHEBI:65315"/>
        <dbReference type="ChEBI" id="CHEBI:74502"/>
        <dbReference type="EC" id="2.1.1.193"/>
    </reaction>
</comment>
<accession>A0ABS0WTN1</accession>
<keyword evidence="3 10" id="KW-0963">Cytoplasm</keyword>
<dbReference type="NCBIfam" id="NF008702">
    <property type="entry name" value="PRK11713.6-1"/>
    <property type="match status" value="1"/>
</dbReference>
<dbReference type="EMBL" id="JAEHFJ010000007">
    <property type="protein sequence ID" value="MBJ2175350.1"/>
    <property type="molecule type" value="Genomic_DNA"/>
</dbReference>
<dbReference type="PANTHER" id="PTHR30027">
    <property type="entry name" value="RIBOSOMAL RNA SMALL SUBUNIT METHYLTRANSFERASE E"/>
    <property type="match status" value="1"/>
</dbReference>
<keyword evidence="7 10" id="KW-0949">S-adenosyl-L-methionine</keyword>
<evidence type="ECO:0000259" key="12">
    <source>
        <dbReference type="Pfam" id="PF20260"/>
    </source>
</evidence>
<feature type="domain" description="Ribosomal RNA small subunit methyltransferase E PUA-like" evidence="12">
    <location>
        <begin position="19"/>
        <end position="65"/>
    </location>
</feature>
<evidence type="ECO:0000256" key="2">
    <source>
        <dbReference type="ARBA" id="ARBA00005528"/>
    </source>
</evidence>
<dbReference type="InterPro" id="IPR029028">
    <property type="entry name" value="Alpha/beta_knot_MTases"/>
</dbReference>
<dbReference type="InterPro" id="IPR006700">
    <property type="entry name" value="RsmE"/>
</dbReference>
<name>A0ABS0WTN1_9FLAO</name>
<evidence type="ECO:0000259" key="11">
    <source>
        <dbReference type="Pfam" id="PF04452"/>
    </source>
</evidence>
<keyword evidence="5 10" id="KW-0489">Methyltransferase</keyword>
<comment type="similarity">
    <text evidence="2 10">Belongs to the RNA methyltransferase RsmE family.</text>
</comment>
<dbReference type="PIRSF" id="PIRSF015601">
    <property type="entry name" value="MTase_slr0722"/>
    <property type="match status" value="1"/>
</dbReference>
<dbReference type="InterPro" id="IPR046887">
    <property type="entry name" value="RsmE_PUA-like"/>
</dbReference>
<evidence type="ECO:0000256" key="3">
    <source>
        <dbReference type="ARBA" id="ARBA00022490"/>
    </source>
</evidence>
<gene>
    <name evidence="13" type="ORF">JBL43_13940</name>
</gene>
<dbReference type="Proteomes" id="UP000623301">
    <property type="component" value="Unassembled WGS sequence"/>
</dbReference>